<dbReference type="InterPro" id="IPR006197">
    <property type="entry name" value="Peptidase_S24_LexA"/>
</dbReference>
<keyword evidence="7" id="KW-0805">Transcription regulation</keyword>
<keyword evidence="11" id="KW-0742">SOS response</keyword>
<dbReference type="AlphaFoldDB" id="S5DVV2"/>
<accession>S5DVV2</accession>
<keyword evidence="8" id="KW-0238">DNA-binding</keyword>
<dbReference type="InterPro" id="IPR015927">
    <property type="entry name" value="Peptidase_S24_S26A/B/C"/>
</dbReference>
<sequence>MLLLKYMNKQTEILNYINKKLNSEGHAPSVREIATAVNLKSTSSVQYHLDNLVKKGHLSKKANLSRSISNNKKITNFKTIPVIGEISAGTPLLAEENKVGEIPIVEEKYTKDLFALKVNGDSMIEAGIHDGDIVVIDKNIEPKNGDIGAFMINDTEATVKYLDSISGKKYLIPANKNYKNYEINENTQPVGKVVSLFRDI</sequence>
<evidence type="ECO:0000256" key="2">
    <source>
        <dbReference type="ARBA" id="ARBA00022491"/>
    </source>
</evidence>
<evidence type="ECO:0000256" key="1">
    <source>
        <dbReference type="ARBA" id="ARBA00007484"/>
    </source>
</evidence>
<dbReference type="InterPro" id="IPR036390">
    <property type="entry name" value="WH_DNA-bd_sf"/>
</dbReference>
<dbReference type="GO" id="GO:0006281">
    <property type="term" value="P:DNA repair"/>
    <property type="evidence" value="ECO:0007669"/>
    <property type="project" value="UniProtKB-KW"/>
</dbReference>
<keyword evidence="4" id="KW-0227">DNA damage</keyword>
<dbReference type="Gene3D" id="2.10.109.10">
    <property type="entry name" value="Umud Fragment, subunit A"/>
    <property type="match status" value="1"/>
</dbReference>
<evidence type="ECO:0000256" key="8">
    <source>
        <dbReference type="ARBA" id="ARBA00023125"/>
    </source>
</evidence>
<evidence type="ECO:0000313" key="15">
    <source>
        <dbReference type="EMBL" id="AGQ19112.1"/>
    </source>
</evidence>
<protein>
    <submittedName>
        <fullName evidence="15">SOS-response transcriptional repressors (RecA-mediated autopeptidases)</fullName>
    </submittedName>
</protein>
<dbReference type="NCBIfam" id="TIGR00498">
    <property type="entry name" value="lexA"/>
    <property type="match status" value="1"/>
</dbReference>
<keyword evidence="9" id="KW-0804">Transcription</keyword>
<dbReference type="GO" id="GO:0006508">
    <property type="term" value="P:proteolysis"/>
    <property type="evidence" value="ECO:0007669"/>
    <property type="project" value="InterPro"/>
</dbReference>
<dbReference type="PANTHER" id="PTHR33516:SF2">
    <property type="entry name" value="LEXA REPRESSOR-RELATED"/>
    <property type="match status" value="1"/>
</dbReference>
<evidence type="ECO:0000256" key="10">
    <source>
        <dbReference type="ARBA" id="ARBA00023204"/>
    </source>
</evidence>
<evidence type="ECO:0000256" key="11">
    <source>
        <dbReference type="ARBA" id="ARBA00023236"/>
    </source>
</evidence>
<dbReference type="GO" id="GO:0006260">
    <property type="term" value="P:DNA replication"/>
    <property type="evidence" value="ECO:0007669"/>
    <property type="project" value="UniProtKB-KW"/>
</dbReference>
<comment type="similarity">
    <text evidence="1 12">Belongs to the peptidase S24 family.</text>
</comment>
<dbReference type="GO" id="GO:0004252">
    <property type="term" value="F:serine-type endopeptidase activity"/>
    <property type="evidence" value="ECO:0007669"/>
    <property type="project" value="InterPro"/>
</dbReference>
<evidence type="ECO:0000256" key="5">
    <source>
        <dbReference type="ARBA" id="ARBA00022801"/>
    </source>
</evidence>
<dbReference type="SUPFAM" id="SSF51306">
    <property type="entry name" value="LexA/Signal peptidase"/>
    <property type="match status" value="1"/>
</dbReference>
<dbReference type="SUPFAM" id="SSF46785">
    <property type="entry name" value="Winged helix' DNA-binding domain"/>
    <property type="match status" value="1"/>
</dbReference>
<dbReference type="PRINTS" id="PR00726">
    <property type="entry name" value="LEXASERPTASE"/>
</dbReference>
<dbReference type="Pfam" id="PF00717">
    <property type="entry name" value="Peptidase_S24"/>
    <property type="match status" value="1"/>
</dbReference>
<dbReference type="Pfam" id="PF01726">
    <property type="entry name" value="LexA_DNA_bind"/>
    <property type="match status" value="1"/>
</dbReference>
<dbReference type="GO" id="GO:0009432">
    <property type="term" value="P:SOS response"/>
    <property type="evidence" value="ECO:0007669"/>
    <property type="project" value="UniProtKB-KW"/>
</dbReference>
<dbReference type="InterPro" id="IPR050077">
    <property type="entry name" value="LexA_repressor"/>
</dbReference>
<evidence type="ECO:0000256" key="3">
    <source>
        <dbReference type="ARBA" id="ARBA00022705"/>
    </source>
</evidence>
<name>S5DVV2_9ACTN</name>
<dbReference type="EMBL" id="KC811123">
    <property type="protein sequence ID" value="AGQ19112.1"/>
    <property type="molecule type" value="Genomic_DNA"/>
</dbReference>
<dbReference type="InterPro" id="IPR036388">
    <property type="entry name" value="WH-like_DNA-bd_sf"/>
</dbReference>
<dbReference type="GO" id="GO:0045892">
    <property type="term" value="P:negative regulation of DNA-templated transcription"/>
    <property type="evidence" value="ECO:0007669"/>
    <property type="project" value="InterPro"/>
</dbReference>
<feature type="domain" description="LexA repressor DNA-binding" evidence="14">
    <location>
        <begin position="8"/>
        <end position="66"/>
    </location>
</feature>
<evidence type="ECO:0000256" key="7">
    <source>
        <dbReference type="ARBA" id="ARBA00023015"/>
    </source>
</evidence>
<dbReference type="PANTHER" id="PTHR33516">
    <property type="entry name" value="LEXA REPRESSOR"/>
    <property type="match status" value="1"/>
</dbReference>
<evidence type="ECO:0000259" key="14">
    <source>
        <dbReference type="Pfam" id="PF01726"/>
    </source>
</evidence>
<dbReference type="InterPro" id="IPR039418">
    <property type="entry name" value="LexA-like"/>
</dbReference>
<keyword evidence="3" id="KW-0235">DNA replication</keyword>
<evidence type="ECO:0000256" key="12">
    <source>
        <dbReference type="RuleBase" id="RU003991"/>
    </source>
</evidence>
<reference evidence="15" key="1">
    <citation type="journal article" date="2013" name="Sci. Rep.">
        <title>Metagenomics uncovers a new group of low GC and ultra-small marine Actinobacteria.</title>
        <authorList>
            <person name="Ghai R."/>
            <person name="Mizuno C.M."/>
            <person name="Picazo A."/>
            <person name="Camacho A."/>
            <person name="Rodriguez-Valera F."/>
        </authorList>
    </citation>
    <scope>NUCLEOTIDE SEQUENCE</scope>
</reference>
<dbReference type="InterPro" id="IPR036286">
    <property type="entry name" value="LexA/Signal_pep-like_sf"/>
</dbReference>
<dbReference type="InterPro" id="IPR006200">
    <property type="entry name" value="LexA"/>
</dbReference>
<dbReference type="InterPro" id="IPR006199">
    <property type="entry name" value="LexA_DNA-bd_dom"/>
</dbReference>
<proteinExistence type="inferred from homology"/>
<keyword evidence="5 12" id="KW-0378">Hydrolase</keyword>
<dbReference type="GO" id="GO:0003677">
    <property type="term" value="F:DNA binding"/>
    <property type="evidence" value="ECO:0007669"/>
    <property type="project" value="UniProtKB-KW"/>
</dbReference>
<keyword evidence="10" id="KW-0234">DNA repair</keyword>
<organism evidence="15">
    <name type="scientific">Candidatus Actinomarina minuta</name>
    <dbReference type="NCBI Taxonomy" id="1389454"/>
    <lineage>
        <taxon>Bacteria</taxon>
        <taxon>Bacillati</taxon>
        <taxon>Actinomycetota</taxon>
        <taxon>Actinomycetes</taxon>
        <taxon>Candidatus Actinomarinidae</taxon>
        <taxon>Candidatus Actinomarinales</taxon>
        <taxon>Candidatus Actinomarineae</taxon>
        <taxon>Candidatus Actinomarinaceae</taxon>
        <taxon>Candidatus Actinomarina</taxon>
    </lineage>
</organism>
<evidence type="ECO:0000256" key="9">
    <source>
        <dbReference type="ARBA" id="ARBA00023163"/>
    </source>
</evidence>
<evidence type="ECO:0000256" key="4">
    <source>
        <dbReference type="ARBA" id="ARBA00022763"/>
    </source>
</evidence>
<dbReference type="Gene3D" id="1.10.10.10">
    <property type="entry name" value="Winged helix-like DNA-binding domain superfamily/Winged helix DNA-binding domain"/>
    <property type="match status" value="1"/>
</dbReference>
<evidence type="ECO:0000259" key="13">
    <source>
        <dbReference type="Pfam" id="PF00717"/>
    </source>
</evidence>
<feature type="domain" description="Peptidase S24/S26A/S26B/S26C" evidence="13">
    <location>
        <begin position="81"/>
        <end position="194"/>
    </location>
</feature>
<dbReference type="CDD" id="cd06529">
    <property type="entry name" value="S24_LexA-like"/>
    <property type="match status" value="1"/>
</dbReference>
<keyword evidence="2" id="KW-0678">Repressor</keyword>
<evidence type="ECO:0000256" key="6">
    <source>
        <dbReference type="ARBA" id="ARBA00022813"/>
    </source>
</evidence>
<keyword evidence="6 12" id="KW-0068">Autocatalytic cleavage</keyword>